<organism evidence="1 2">
    <name type="scientific">Phocaeicola sartorii</name>
    <dbReference type="NCBI Taxonomy" id="671267"/>
    <lineage>
        <taxon>Bacteria</taxon>
        <taxon>Pseudomonadati</taxon>
        <taxon>Bacteroidota</taxon>
        <taxon>Bacteroidia</taxon>
        <taxon>Bacteroidales</taxon>
        <taxon>Bacteroidaceae</taxon>
        <taxon>Phocaeicola</taxon>
    </lineage>
</organism>
<evidence type="ECO:0008006" key="3">
    <source>
        <dbReference type="Google" id="ProtNLM"/>
    </source>
</evidence>
<evidence type="ECO:0000313" key="2">
    <source>
        <dbReference type="Proteomes" id="UP000014200"/>
    </source>
</evidence>
<dbReference type="Proteomes" id="UP000014200">
    <property type="component" value="Unassembled WGS sequence"/>
</dbReference>
<proteinExistence type="predicted"/>
<reference evidence="1 2" key="1">
    <citation type="submission" date="2013-04" db="EMBL/GenBank/DDBJ databases">
        <title>The Genome Sequence of Bacteroides massiliensis dnLKV3.</title>
        <authorList>
            <consortium name="The Broad Institute Genomics Platform"/>
            <consortium name="The Broad Institute Genome Sequencing Center for Infectious Disease"/>
            <person name="Earl A."/>
            <person name="Xavier R."/>
            <person name="Kuhn K."/>
            <person name="Stappenbeck T."/>
            <person name="Walker B."/>
            <person name="Young S."/>
            <person name="Zeng Q."/>
            <person name="Gargeya S."/>
            <person name="Fitzgerald M."/>
            <person name="Haas B."/>
            <person name="Abouelleil A."/>
            <person name="Allen A.W."/>
            <person name="Alvarado L."/>
            <person name="Arachchi H.M."/>
            <person name="Berlin A.M."/>
            <person name="Chapman S.B."/>
            <person name="Gainer-Dewar J."/>
            <person name="Goldberg J."/>
            <person name="Griggs A."/>
            <person name="Gujja S."/>
            <person name="Hansen M."/>
            <person name="Howarth C."/>
            <person name="Imamovic A."/>
            <person name="Ireland A."/>
            <person name="Larimer J."/>
            <person name="McCowan C."/>
            <person name="Murphy C."/>
            <person name="Pearson M."/>
            <person name="Poon T.W."/>
            <person name="Priest M."/>
            <person name="Roberts A."/>
            <person name="Saif S."/>
            <person name="Shea T."/>
            <person name="Sisk P."/>
            <person name="Sykes S."/>
            <person name="Wortman J."/>
            <person name="Nusbaum C."/>
            <person name="Birren B."/>
        </authorList>
    </citation>
    <scope>NUCLEOTIDE SEQUENCE [LARGE SCALE GENOMIC DNA]</scope>
    <source>
        <strain evidence="2">dnLKV3</strain>
    </source>
</reference>
<protein>
    <recommendedName>
        <fullName evidence="3">Glycosyltransferase family 1 protein</fullName>
    </recommendedName>
</protein>
<dbReference type="EMBL" id="ASSP01000006">
    <property type="protein sequence ID" value="EOS14907.1"/>
    <property type="molecule type" value="Genomic_DNA"/>
</dbReference>
<dbReference type="GeneID" id="82155651"/>
<dbReference type="PATRIC" id="fig|1235788.3.peg.932"/>
<evidence type="ECO:0000313" key="1">
    <source>
        <dbReference type="EMBL" id="EOS14907.1"/>
    </source>
</evidence>
<name>R9IBY2_9BACT</name>
<dbReference type="STRING" id="1235788.C802_00924"/>
<dbReference type="SUPFAM" id="SSF53756">
    <property type="entry name" value="UDP-Glycosyltransferase/glycogen phosphorylase"/>
    <property type="match status" value="1"/>
</dbReference>
<dbReference type="HOGENOM" id="CLU_050355_0_0_10"/>
<dbReference type="OrthoDB" id="1100717at2"/>
<keyword evidence="2" id="KW-1185">Reference proteome</keyword>
<comment type="caution">
    <text evidence="1">The sequence shown here is derived from an EMBL/GenBank/DDBJ whole genome shotgun (WGS) entry which is preliminary data.</text>
</comment>
<accession>R9IBY2</accession>
<dbReference type="RefSeq" id="WP_016275358.1">
    <property type="nucleotide sequence ID" value="NZ_JABVZU010000003.1"/>
</dbReference>
<dbReference type="AlphaFoldDB" id="R9IBY2"/>
<sequence>MVRKLRILVITYLPWRNDVSVGNSYSNIFKGMEDRIEFAHIYFRDDAPDNALVHRYFHISEKGLARSIWNRQYVGREFCLENSQGGRKREFSSRYNRLRKLRWELFLLGRDMIGRMGKWKSNGLDAFVLDFKPDLIFGTLGYVPVVNQMMIYLKTKFDIPLVTYPWDDYYSWKRISFSPFYWIRYLSERRLIRRCAQASEYLYTITEKMRNEYEAFFQKECRILYKGYLFDEENKPEIHASVNEPIHLIFMGNIGNGRWKVLAKIAQAITRINIESPKAFFMDVYTLSPVDDKISGLLNIDGVSKLNKPVPNEQVLATQRSADILIHVEPTNRADKSFFRLSFSTKLVDYFYCGRCIMAFGGNTASMDYLKSKDAAIVEENMEGIENTLRRVAESPAVIGQYAEKAWKCGRDNHDIKKIQERLYNDFIEVANLK</sequence>
<gene>
    <name evidence="1" type="ORF">C802_00924</name>
</gene>